<evidence type="ECO:0000256" key="4">
    <source>
        <dbReference type="ARBA" id="ARBA00022806"/>
    </source>
</evidence>
<keyword evidence="1" id="KW-0547">Nucleotide-binding</keyword>
<dbReference type="CDD" id="cd17991">
    <property type="entry name" value="DEXHc_TRCF"/>
    <property type="match status" value="1"/>
</dbReference>
<dbReference type="InterPro" id="IPR003711">
    <property type="entry name" value="CarD-like/TRCF_RID"/>
</dbReference>
<dbReference type="GO" id="GO:0003678">
    <property type="term" value="F:DNA helicase activity"/>
    <property type="evidence" value="ECO:0007669"/>
    <property type="project" value="TreeGrafter"/>
</dbReference>
<reference evidence="13" key="2">
    <citation type="submission" date="2021-04" db="EMBL/GenBank/DDBJ databases">
        <authorList>
            <person name="Podell S."/>
        </authorList>
    </citation>
    <scope>NUCLEOTIDE SEQUENCE</scope>
    <source>
        <strain evidence="13">Hildebrandi</strain>
    </source>
</reference>
<feature type="domain" description="Helicase C-terminal" evidence="12">
    <location>
        <begin position="685"/>
        <end position="839"/>
    </location>
</feature>
<evidence type="ECO:0000256" key="8">
    <source>
        <dbReference type="SAM" id="Coils"/>
    </source>
</evidence>
<comment type="caution">
    <text evidence="13">The sequence shown here is derived from an EMBL/GenBank/DDBJ whole genome shotgun (WGS) entry which is preliminary data.</text>
</comment>
<dbReference type="Pfam" id="PF03461">
    <property type="entry name" value="TRCF"/>
    <property type="match status" value="1"/>
</dbReference>
<evidence type="ECO:0000256" key="2">
    <source>
        <dbReference type="ARBA" id="ARBA00022763"/>
    </source>
</evidence>
<feature type="compositionally biased region" description="Acidic residues" evidence="9">
    <location>
        <begin position="128"/>
        <end position="138"/>
    </location>
</feature>
<dbReference type="GO" id="GO:0006281">
    <property type="term" value="P:DNA repair"/>
    <property type="evidence" value="ECO:0007669"/>
    <property type="project" value="UniProtKB-KW"/>
</dbReference>
<evidence type="ECO:0000256" key="5">
    <source>
        <dbReference type="ARBA" id="ARBA00022840"/>
    </source>
</evidence>
<protein>
    <submittedName>
        <fullName evidence="13">Transcription-repair coupling factor</fullName>
    </submittedName>
</protein>
<dbReference type="PROSITE" id="PS51194">
    <property type="entry name" value="HELICASE_CTER"/>
    <property type="match status" value="1"/>
</dbReference>
<dbReference type="OrthoDB" id="416741at2759"/>
<reference evidence="13" key="1">
    <citation type="journal article" date="2021" name="Sci. Rep.">
        <title>Diploid genomic architecture of Nitzschia inconspicua, an elite biomass production diatom.</title>
        <authorList>
            <person name="Oliver A."/>
            <person name="Podell S."/>
            <person name="Pinowska A."/>
            <person name="Traller J.C."/>
            <person name="Smith S.R."/>
            <person name="McClure R."/>
            <person name="Beliaev A."/>
            <person name="Bohutskyi P."/>
            <person name="Hill E.A."/>
            <person name="Rabines A."/>
            <person name="Zheng H."/>
            <person name="Allen L.Z."/>
            <person name="Kuo A."/>
            <person name="Grigoriev I.V."/>
            <person name="Allen A.E."/>
            <person name="Hazlebeck D."/>
            <person name="Allen E.E."/>
        </authorList>
    </citation>
    <scope>NUCLEOTIDE SEQUENCE</scope>
    <source>
        <strain evidence="13">Hildebrandi</strain>
    </source>
</reference>
<dbReference type="PROSITE" id="PS51192">
    <property type="entry name" value="HELICASE_ATP_BIND_1"/>
    <property type="match status" value="1"/>
</dbReference>
<keyword evidence="14" id="KW-1185">Reference proteome</keyword>
<keyword evidence="3" id="KW-0378">Hydrolase</keyword>
<feature type="signal peptide" evidence="10">
    <location>
        <begin position="1"/>
        <end position="16"/>
    </location>
</feature>
<accession>A0A9K3PNJ1</accession>
<gene>
    <name evidence="13" type="ORF">IV203_009325</name>
</gene>
<dbReference type="InterPro" id="IPR005118">
    <property type="entry name" value="TRCF_C"/>
</dbReference>
<feature type="region of interest" description="Disordered" evidence="9">
    <location>
        <begin position="71"/>
        <end position="144"/>
    </location>
</feature>
<dbReference type="Pfam" id="PF00271">
    <property type="entry name" value="Helicase_C"/>
    <property type="match status" value="1"/>
</dbReference>
<dbReference type="InterPro" id="IPR001650">
    <property type="entry name" value="Helicase_C-like"/>
</dbReference>
<keyword evidence="6" id="KW-0238">DNA-binding</keyword>
<feature type="coiled-coil region" evidence="8">
    <location>
        <begin position="1129"/>
        <end position="1157"/>
    </location>
</feature>
<dbReference type="Proteomes" id="UP000693970">
    <property type="component" value="Unassembled WGS sequence"/>
</dbReference>
<dbReference type="AlphaFoldDB" id="A0A9K3PNJ1"/>
<evidence type="ECO:0000256" key="9">
    <source>
        <dbReference type="SAM" id="MobiDB-lite"/>
    </source>
</evidence>
<keyword evidence="8" id="KW-0175">Coiled coil</keyword>
<dbReference type="InterPro" id="IPR047112">
    <property type="entry name" value="RecG/Mfd"/>
</dbReference>
<evidence type="ECO:0000259" key="11">
    <source>
        <dbReference type="PROSITE" id="PS51192"/>
    </source>
</evidence>
<evidence type="ECO:0000256" key="10">
    <source>
        <dbReference type="SAM" id="SignalP"/>
    </source>
</evidence>
<keyword evidence="7" id="KW-0234">DNA repair</keyword>
<evidence type="ECO:0000256" key="3">
    <source>
        <dbReference type="ARBA" id="ARBA00022801"/>
    </source>
</evidence>
<evidence type="ECO:0000256" key="1">
    <source>
        <dbReference type="ARBA" id="ARBA00022741"/>
    </source>
</evidence>
<dbReference type="GO" id="GO:0003677">
    <property type="term" value="F:DNA binding"/>
    <property type="evidence" value="ECO:0007669"/>
    <property type="project" value="UniProtKB-KW"/>
</dbReference>
<keyword evidence="4" id="KW-0347">Helicase</keyword>
<evidence type="ECO:0000313" key="13">
    <source>
        <dbReference type="EMBL" id="KAG7353276.1"/>
    </source>
</evidence>
<dbReference type="Pfam" id="PF00270">
    <property type="entry name" value="DEAD"/>
    <property type="match status" value="1"/>
</dbReference>
<proteinExistence type="predicted"/>
<organism evidence="13 14">
    <name type="scientific">Nitzschia inconspicua</name>
    <dbReference type="NCBI Taxonomy" id="303405"/>
    <lineage>
        <taxon>Eukaryota</taxon>
        <taxon>Sar</taxon>
        <taxon>Stramenopiles</taxon>
        <taxon>Ochrophyta</taxon>
        <taxon>Bacillariophyta</taxon>
        <taxon>Bacillariophyceae</taxon>
        <taxon>Bacillariophycidae</taxon>
        <taxon>Bacillariales</taxon>
        <taxon>Bacillariaceae</taxon>
        <taxon>Nitzschia</taxon>
    </lineage>
</organism>
<dbReference type="GO" id="GO:0005524">
    <property type="term" value="F:ATP binding"/>
    <property type="evidence" value="ECO:0007669"/>
    <property type="project" value="UniProtKB-KW"/>
</dbReference>
<feature type="domain" description="Helicase ATP-binding" evidence="11">
    <location>
        <begin position="499"/>
        <end position="665"/>
    </location>
</feature>
<dbReference type="PANTHER" id="PTHR47964:SF1">
    <property type="entry name" value="ATP-DEPENDENT DNA HELICASE HOMOLOG RECG, CHLOROPLASTIC"/>
    <property type="match status" value="1"/>
</dbReference>
<sequence>MLPQLLIVLFYSISWARSFVTTWPISSKVLPHDATAATSVSSVRNLQNRHLLTRCWAEPPPRGRRRVLKTEKMEPLQPKTQPATRAKPLVPKKSKVNLTSRDEEDEENKPIRPMRSDVTMTFGSQGDSVDEDEEDEYDKEQRNRRRKVQDLLVESDKEFLEERRRKVWGDFADAKSKADILKVEQSMKEKIAKENEIKALVARQQQGVELEIIEPPDDTGSVFDVSDNVKIQGGSAKAGESWFAEMDQDLKQEWEAMEGVATIKSNEDDEASSVNGAPSTVNVNGKIVSRDALKGVRVGSAGGWTLEVFPGDFVVHRKYGIGRFERTCLRPLAKLTPEQMEAREKRRRELVEEEISRNHGGLSPQQILKFQQKFGTEEDTDPVSNPQAAVLEISYADGIVHVPVDRAYRISRYRAGDSVVKPRLSKVRGDQWRSARRKVEETTLELAQDVLALYATRETLTRPPFDPAKEDEVKEFEKTFQYEPTKDQQKCFEDVENDMVWRSRPMDRLVCGDVGFGKTEVAMRAIYRAVVNGRQAALLAPTGVLASQHYKNIVKRVGEGTKFNKRVALLRGGMTRMSKAGKELREKIKEGEFDIIVGTHALLSRDLEYKDLGLLVVDEEQRFGVKQKERLKLICGGIDVLTLSATPIPRTLQMSLSGVRDTSTIRSAPPMRKPTVTYVQDFNEDIVKFAIGQELERGGQCYYVVPRIAMLEEAKETITECFPGIRIIMAHGKMGRNVAEENVAAFAEGQYDILLATTVIENGVDIPTVNTIVIQDSQIFGMSTLYQLRGRVGRSDLQGYAYFLYKGDRVTEQSVMRLQAIGELNELGSGFDVANRDLEIRGAGSLLGTEQSGMAAKVGFDLYMRMLKKSIRQLRGLDLPLVPRTNIILPKGEGSMEIRKTNSNGDTVSVHAFQIPEEYIPDSKERQTAETAARLAESSAALVELTNDWKEKYGPVPTSLQTKLKTMHLHSCTRRLGIDLIGLMDNGNGRIDCIMRSPGLRPRHWGIILPLLPKGVAPKGLDVIFPARLTKSGTSDQEVNGGETVDLKALLEDPSLDEDNDKWDALDEEEVEAMKEIASAYEVKSLDEIDMEVHPRLVMKGFGTGPKAVDRLLKVLLPVAKVVQDQQNLEKEQAKVAADLREKRELLSQRKKENETKEMQRYFM</sequence>
<dbReference type="SMART" id="SM01058">
    <property type="entry name" value="CarD_TRCF"/>
    <property type="match status" value="1"/>
</dbReference>
<keyword evidence="10" id="KW-0732">Signal</keyword>
<evidence type="ECO:0000259" key="12">
    <source>
        <dbReference type="PROSITE" id="PS51194"/>
    </source>
</evidence>
<dbReference type="PANTHER" id="PTHR47964">
    <property type="entry name" value="ATP-DEPENDENT DNA HELICASE HOMOLOG RECG, CHLOROPLASTIC"/>
    <property type="match status" value="1"/>
</dbReference>
<evidence type="ECO:0000256" key="6">
    <source>
        <dbReference type="ARBA" id="ARBA00023125"/>
    </source>
</evidence>
<dbReference type="InterPro" id="IPR011545">
    <property type="entry name" value="DEAD/DEAH_box_helicase_dom"/>
</dbReference>
<dbReference type="SMART" id="SM00487">
    <property type="entry name" value="DEXDc"/>
    <property type="match status" value="1"/>
</dbReference>
<dbReference type="EMBL" id="JAGRRH010000017">
    <property type="protein sequence ID" value="KAG7353276.1"/>
    <property type="molecule type" value="Genomic_DNA"/>
</dbReference>
<dbReference type="SMART" id="SM00490">
    <property type="entry name" value="HELICc"/>
    <property type="match status" value="1"/>
</dbReference>
<evidence type="ECO:0000256" key="7">
    <source>
        <dbReference type="ARBA" id="ARBA00023204"/>
    </source>
</evidence>
<dbReference type="GO" id="GO:0016787">
    <property type="term" value="F:hydrolase activity"/>
    <property type="evidence" value="ECO:0007669"/>
    <property type="project" value="UniProtKB-KW"/>
</dbReference>
<keyword evidence="2" id="KW-0227">DNA damage</keyword>
<name>A0A9K3PNJ1_9STRA</name>
<dbReference type="InterPro" id="IPR014001">
    <property type="entry name" value="Helicase_ATP-bd"/>
</dbReference>
<feature type="chain" id="PRO_5039917183" evidence="10">
    <location>
        <begin position="17"/>
        <end position="1164"/>
    </location>
</feature>
<evidence type="ECO:0000313" key="14">
    <source>
        <dbReference type="Proteomes" id="UP000693970"/>
    </source>
</evidence>
<keyword evidence="5" id="KW-0067">ATP-binding</keyword>
<dbReference type="SMART" id="SM00982">
    <property type="entry name" value="TRCF"/>
    <property type="match status" value="1"/>
</dbReference>
<dbReference type="Pfam" id="PF02559">
    <property type="entry name" value="CarD_TRCF_RID"/>
    <property type="match status" value="1"/>
</dbReference>